<keyword evidence="8" id="KW-1185">Reference proteome</keyword>
<dbReference type="GO" id="GO:0005886">
    <property type="term" value="C:plasma membrane"/>
    <property type="evidence" value="ECO:0007669"/>
    <property type="project" value="UniProtKB-SubCell"/>
</dbReference>
<evidence type="ECO:0000256" key="3">
    <source>
        <dbReference type="ARBA" id="ARBA00022692"/>
    </source>
</evidence>
<reference evidence="7 8" key="1">
    <citation type="submission" date="2013-08" db="EMBL/GenBank/DDBJ databases">
        <title>The genome sequence of Knoellia aerolata.</title>
        <authorList>
            <person name="Zhu W."/>
            <person name="Wang G."/>
        </authorList>
    </citation>
    <scope>NUCLEOTIDE SEQUENCE [LARGE SCALE GENOMIC DNA]</scope>
    <source>
        <strain evidence="7 8">DSM 18566</strain>
    </source>
</reference>
<evidence type="ECO:0000313" key="8">
    <source>
        <dbReference type="Proteomes" id="UP000030013"/>
    </source>
</evidence>
<keyword evidence="3 6" id="KW-0812">Transmembrane</keyword>
<protein>
    <recommendedName>
        <fullName evidence="9">MFS transporter</fullName>
    </recommendedName>
</protein>
<keyword evidence="5 6" id="KW-0472">Membrane</keyword>
<dbReference type="SUPFAM" id="SSF103473">
    <property type="entry name" value="MFS general substrate transporter"/>
    <property type="match status" value="1"/>
</dbReference>
<feature type="transmembrane region" description="Helical" evidence="6">
    <location>
        <begin position="349"/>
        <end position="368"/>
    </location>
</feature>
<feature type="transmembrane region" description="Helical" evidence="6">
    <location>
        <begin position="223"/>
        <end position="250"/>
    </location>
</feature>
<dbReference type="InterPro" id="IPR036259">
    <property type="entry name" value="MFS_trans_sf"/>
</dbReference>
<dbReference type="Proteomes" id="UP000030013">
    <property type="component" value="Unassembled WGS sequence"/>
</dbReference>
<accession>A0A0A0JVZ9</accession>
<comment type="caution">
    <text evidence="7">The sequence shown here is derived from an EMBL/GenBank/DDBJ whole genome shotgun (WGS) entry which is preliminary data.</text>
</comment>
<feature type="transmembrane region" description="Helical" evidence="6">
    <location>
        <begin position="46"/>
        <end position="66"/>
    </location>
</feature>
<feature type="transmembrane region" description="Helical" evidence="6">
    <location>
        <begin position="318"/>
        <end position="342"/>
    </location>
</feature>
<evidence type="ECO:0000256" key="1">
    <source>
        <dbReference type="ARBA" id="ARBA00004651"/>
    </source>
</evidence>
<comment type="subcellular location">
    <subcellularLocation>
        <location evidence="1">Cell membrane</location>
        <topology evidence="1">Multi-pass membrane protein</topology>
    </subcellularLocation>
</comment>
<gene>
    <name evidence="7" type="ORF">N801_07435</name>
</gene>
<dbReference type="eggNOG" id="COG2814">
    <property type="taxonomic scope" value="Bacteria"/>
</dbReference>
<dbReference type="GO" id="GO:0022857">
    <property type="term" value="F:transmembrane transporter activity"/>
    <property type="evidence" value="ECO:0007669"/>
    <property type="project" value="InterPro"/>
</dbReference>
<dbReference type="STRING" id="1385519.N801_07435"/>
<dbReference type="PANTHER" id="PTHR23513:SF11">
    <property type="entry name" value="STAPHYLOFERRIN A TRANSPORTER"/>
    <property type="match status" value="1"/>
</dbReference>
<feature type="transmembrane region" description="Helical" evidence="6">
    <location>
        <begin position="256"/>
        <end position="277"/>
    </location>
</feature>
<dbReference type="CDD" id="cd06173">
    <property type="entry name" value="MFS_MefA_like"/>
    <property type="match status" value="1"/>
</dbReference>
<dbReference type="Pfam" id="PF07690">
    <property type="entry name" value="MFS_1"/>
    <property type="match status" value="1"/>
</dbReference>
<organism evidence="7 8">
    <name type="scientific">Knoellia aerolata DSM 18566</name>
    <dbReference type="NCBI Taxonomy" id="1385519"/>
    <lineage>
        <taxon>Bacteria</taxon>
        <taxon>Bacillati</taxon>
        <taxon>Actinomycetota</taxon>
        <taxon>Actinomycetes</taxon>
        <taxon>Micrococcales</taxon>
        <taxon>Intrasporangiaceae</taxon>
        <taxon>Knoellia</taxon>
    </lineage>
</organism>
<evidence type="ECO:0000256" key="4">
    <source>
        <dbReference type="ARBA" id="ARBA00022989"/>
    </source>
</evidence>
<feature type="transmembrane region" description="Helical" evidence="6">
    <location>
        <begin position="173"/>
        <end position="191"/>
    </location>
</feature>
<keyword evidence="2" id="KW-1003">Cell membrane</keyword>
<evidence type="ECO:0008006" key="9">
    <source>
        <dbReference type="Google" id="ProtNLM"/>
    </source>
</evidence>
<dbReference type="PANTHER" id="PTHR23513">
    <property type="entry name" value="INTEGRAL MEMBRANE EFFLUX PROTEIN-RELATED"/>
    <property type="match status" value="1"/>
</dbReference>
<dbReference type="EMBL" id="AVPL01000018">
    <property type="protein sequence ID" value="KGN41373.1"/>
    <property type="molecule type" value="Genomic_DNA"/>
</dbReference>
<name>A0A0A0JVZ9_9MICO</name>
<evidence type="ECO:0000256" key="5">
    <source>
        <dbReference type="ARBA" id="ARBA00023136"/>
    </source>
</evidence>
<keyword evidence="4 6" id="KW-1133">Transmembrane helix</keyword>
<evidence type="ECO:0000256" key="2">
    <source>
        <dbReference type="ARBA" id="ARBA00022475"/>
    </source>
</evidence>
<feature type="transmembrane region" description="Helical" evidence="6">
    <location>
        <begin position="380"/>
        <end position="399"/>
    </location>
</feature>
<proteinExistence type="predicted"/>
<dbReference type="AlphaFoldDB" id="A0A0A0JVZ9"/>
<evidence type="ECO:0000256" key="6">
    <source>
        <dbReference type="SAM" id="Phobius"/>
    </source>
</evidence>
<evidence type="ECO:0000313" key="7">
    <source>
        <dbReference type="EMBL" id="KGN41373.1"/>
    </source>
</evidence>
<feature type="transmembrane region" description="Helical" evidence="6">
    <location>
        <begin position="12"/>
        <end position="34"/>
    </location>
</feature>
<feature type="transmembrane region" description="Helical" evidence="6">
    <location>
        <begin position="289"/>
        <end position="306"/>
    </location>
</feature>
<sequence>MPSYARVFRTPGFVPAFLALSVSTWGDYIARIAVAFVVRERTGSDLAMAATFAASLLPSILGRSLLSPLADRIPYKHVLVGSDVVRAIFVVAIMAAVGQGSPVVVLLALLFALELFGGPAGASVQILLTDLFADRRAFLRARGITALAEQVNQAIGLAVGGIIVTVLSVRGALLVDLATFLVSAALFAVAVKARPVSGEPSPGIVGFFRDIAAGVRYLAHHRVLVSLLALSLIAMWGVVAPEAVAIPYVLGHDLPPWLGGVLMAAPVSGAVAGLVVVGRWQPEVASSRMIGMALLMPIPLVLSAVVPPTLGWLPTVWLMWFLSGVLQAFVLPLQATFALVVAADLRGRVIGLAGAASMTASALGFLLAGSLSERLAPRTALAICAMLCLGGIALLAATWPTRSVDLAVDEAFNDRTIKGER</sequence>
<dbReference type="Gene3D" id="1.20.1250.20">
    <property type="entry name" value="MFS general substrate transporter like domains"/>
    <property type="match status" value="1"/>
</dbReference>
<dbReference type="InterPro" id="IPR011701">
    <property type="entry name" value="MFS"/>
</dbReference>